<dbReference type="Pfam" id="PF01979">
    <property type="entry name" value="Amidohydro_1"/>
    <property type="match status" value="1"/>
</dbReference>
<dbReference type="InterPro" id="IPR051781">
    <property type="entry name" value="Metallo-dep_Hydrolase"/>
</dbReference>
<dbReference type="KEGG" id="gba:J421_3333"/>
<dbReference type="PANTHER" id="PTHR43135:SF3">
    <property type="entry name" value="ALPHA-D-RIBOSE 1-METHYLPHOSPHONATE 5-TRIPHOSPHATE DIPHOSPHATASE"/>
    <property type="match status" value="1"/>
</dbReference>
<keyword evidence="5" id="KW-1185">Reference proteome</keyword>
<reference evidence="4 5" key="1">
    <citation type="journal article" date="2014" name="Genome Announc.">
        <title>Genome Sequence and Methylome of Soil Bacterium Gemmatirosa kalamazoonensis KBS708T, a Member of the Rarely Cultivated Gemmatimonadetes Phylum.</title>
        <authorList>
            <person name="Debruyn J.M."/>
            <person name="Radosevich M."/>
            <person name="Wommack K.E."/>
            <person name="Polson S.W."/>
            <person name="Hauser L.J."/>
            <person name="Fawaz M.N."/>
            <person name="Korlach J."/>
            <person name="Tsai Y.C."/>
        </authorList>
    </citation>
    <scope>NUCLEOTIDE SEQUENCE [LARGE SCALE GENOMIC DNA]</scope>
    <source>
        <strain evidence="4 5">KBS708</strain>
    </source>
</reference>
<dbReference type="Gene3D" id="2.30.40.10">
    <property type="entry name" value="Urease, subunit C, domain 1"/>
    <property type="match status" value="1"/>
</dbReference>
<dbReference type="Gene3D" id="3.20.20.140">
    <property type="entry name" value="Metal-dependent hydrolases"/>
    <property type="match status" value="1"/>
</dbReference>
<feature type="compositionally biased region" description="Low complexity" evidence="1">
    <location>
        <begin position="41"/>
        <end position="56"/>
    </location>
</feature>
<dbReference type="FunCoup" id="W0RKM3">
    <property type="interactions" value="261"/>
</dbReference>
<organism evidence="4 5">
    <name type="scientific">Gemmatirosa kalamazoonensis</name>
    <dbReference type="NCBI Taxonomy" id="861299"/>
    <lineage>
        <taxon>Bacteria</taxon>
        <taxon>Pseudomonadati</taxon>
        <taxon>Gemmatimonadota</taxon>
        <taxon>Gemmatimonadia</taxon>
        <taxon>Gemmatimonadales</taxon>
        <taxon>Gemmatimonadaceae</taxon>
        <taxon>Gemmatirosa</taxon>
    </lineage>
</organism>
<keyword evidence="4" id="KW-0378">Hydrolase</keyword>
<dbReference type="InParanoid" id="W0RKM3"/>
<feature type="domain" description="Amidohydrolase-related" evidence="3">
    <location>
        <begin position="137"/>
        <end position="474"/>
    </location>
</feature>
<feature type="chain" id="PRO_5004795123" evidence="2">
    <location>
        <begin position="20"/>
        <end position="503"/>
    </location>
</feature>
<feature type="compositionally biased region" description="Low complexity" evidence="1">
    <location>
        <begin position="22"/>
        <end position="31"/>
    </location>
</feature>
<protein>
    <submittedName>
        <fullName evidence="4">Amidohydrolase</fullName>
    </submittedName>
</protein>
<dbReference type="EMBL" id="CP007128">
    <property type="protein sequence ID" value="AHG90870.1"/>
    <property type="molecule type" value="Genomic_DNA"/>
</dbReference>
<sequence>MRTSLPAPALALGALLASACAPRTPAQTPAQTPSPEPAAGPAPNAAPGAPNASTTASGARTPPGDGALSLPNADPFPSTYRPFPSRPTVIRNVTILTAAGPTIRGGAVLLRDGKIAAVGPSVDAPADAVVIDGAGKYLTPGIIDDHSHIGAGAAPAGSGTQTDDVNEATNPVTANVWVEHSVWPQDAQFPRTLAGGVTTIQVLPGSANLIGGRSVVLKVVPSRSVQGMKFPGAKYGLKMACGENPKRVYANRGPSTRMGNVAGYRAAWIQAEAYRRRWDAWLAGNRQGDPPARDLGLETLAEVLRGNILVHNHCYRADEMMQMIDIAHEFGYKIRSFHHGVEAYKIADVLAREGISASLWADWGAFKLEAADAVRPNIPLVDAAGARAIVHSDDASGEQRLNQEAAKAMAAGRAIGLNVTDDMAIKWLTINPAWALGIDDRVGSIEAGKNADVVLWSGSPFSVYSKPEKVWIDGAMMFDRLDPRQQWRTDFELGYVPTMAGGR</sequence>
<dbReference type="SUPFAM" id="SSF51338">
    <property type="entry name" value="Composite domain of metallo-dependent hydrolases"/>
    <property type="match status" value="1"/>
</dbReference>
<proteinExistence type="predicted"/>
<dbReference type="GO" id="GO:0016810">
    <property type="term" value="F:hydrolase activity, acting on carbon-nitrogen (but not peptide) bonds"/>
    <property type="evidence" value="ECO:0007669"/>
    <property type="project" value="InterPro"/>
</dbReference>
<dbReference type="SUPFAM" id="SSF51556">
    <property type="entry name" value="Metallo-dependent hydrolases"/>
    <property type="match status" value="1"/>
</dbReference>
<dbReference type="HOGENOM" id="CLU_046987_0_0_0"/>
<keyword evidence="2" id="KW-0732">Signal</keyword>
<dbReference type="Proteomes" id="UP000019151">
    <property type="component" value="Chromosome"/>
</dbReference>
<dbReference type="CDD" id="cd01309">
    <property type="entry name" value="Met_dep_hydrolase_C"/>
    <property type="match status" value="1"/>
</dbReference>
<dbReference type="eggNOG" id="COG1228">
    <property type="taxonomic scope" value="Bacteria"/>
</dbReference>
<dbReference type="PANTHER" id="PTHR43135">
    <property type="entry name" value="ALPHA-D-RIBOSE 1-METHYLPHOSPHONATE 5-TRIPHOSPHATE DIPHOSPHATASE"/>
    <property type="match status" value="1"/>
</dbReference>
<dbReference type="InterPro" id="IPR032466">
    <property type="entry name" value="Metal_Hydrolase"/>
</dbReference>
<evidence type="ECO:0000256" key="2">
    <source>
        <dbReference type="SAM" id="SignalP"/>
    </source>
</evidence>
<evidence type="ECO:0000313" key="5">
    <source>
        <dbReference type="Proteomes" id="UP000019151"/>
    </source>
</evidence>
<evidence type="ECO:0000259" key="3">
    <source>
        <dbReference type="Pfam" id="PF01979"/>
    </source>
</evidence>
<gene>
    <name evidence="4" type="ORF">J421_3333</name>
</gene>
<dbReference type="PROSITE" id="PS51257">
    <property type="entry name" value="PROKAR_LIPOPROTEIN"/>
    <property type="match status" value="1"/>
</dbReference>
<evidence type="ECO:0000256" key="1">
    <source>
        <dbReference type="SAM" id="MobiDB-lite"/>
    </source>
</evidence>
<accession>W0RKM3</accession>
<dbReference type="InterPro" id="IPR006680">
    <property type="entry name" value="Amidohydro-rel"/>
</dbReference>
<feature type="region of interest" description="Disordered" evidence="1">
    <location>
        <begin position="22"/>
        <end position="84"/>
    </location>
</feature>
<evidence type="ECO:0000313" key="4">
    <source>
        <dbReference type="EMBL" id="AHG90870.1"/>
    </source>
</evidence>
<feature type="signal peptide" evidence="2">
    <location>
        <begin position="1"/>
        <end position="19"/>
    </location>
</feature>
<dbReference type="AlphaFoldDB" id="W0RKM3"/>
<dbReference type="STRING" id="861299.J421_3333"/>
<dbReference type="RefSeq" id="WP_025412336.1">
    <property type="nucleotide sequence ID" value="NZ_CP007128.1"/>
</dbReference>
<name>W0RKM3_9BACT</name>
<dbReference type="OrthoDB" id="9802793at2"/>
<dbReference type="InterPro" id="IPR011059">
    <property type="entry name" value="Metal-dep_hydrolase_composite"/>
</dbReference>